<feature type="binding site" evidence="8">
    <location>
        <begin position="142"/>
        <end position="143"/>
    </location>
    <ligand>
        <name>NAD(+)</name>
        <dbReference type="ChEBI" id="CHEBI:57540"/>
    </ligand>
</feature>
<gene>
    <name evidence="8" type="primary">nadK</name>
    <name evidence="9" type="ORF">NSA47_03245</name>
</gene>
<evidence type="ECO:0000256" key="4">
    <source>
        <dbReference type="ARBA" id="ARBA00022840"/>
    </source>
</evidence>
<keyword evidence="1 8" id="KW-0808">Transferase</keyword>
<dbReference type="FunFam" id="2.60.200.30:FF:000009">
    <property type="entry name" value="Poly(P)/ATP NAD kinase"/>
    <property type="match status" value="1"/>
</dbReference>
<comment type="subcellular location">
    <subcellularLocation>
        <location evidence="8">Cytoplasm</location>
    </subcellularLocation>
</comment>
<comment type="caution">
    <text evidence="8">Lacks conserved residue(s) required for the propagation of feature annotation.</text>
</comment>
<dbReference type="SUPFAM" id="SSF111331">
    <property type="entry name" value="NAD kinase/diacylglycerol kinase-like"/>
    <property type="match status" value="1"/>
</dbReference>
<dbReference type="Gene3D" id="2.60.200.30">
    <property type="entry name" value="Probable inorganic polyphosphate/atp-NAD kinase, domain 2"/>
    <property type="match status" value="1"/>
</dbReference>
<name>A0AAE3L261_9FIRM</name>
<dbReference type="GO" id="GO:0005737">
    <property type="term" value="C:cytoplasm"/>
    <property type="evidence" value="ECO:0007669"/>
    <property type="project" value="UniProtKB-SubCell"/>
</dbReference>
<dbReference type="PANTHER" id="PTHR20275:SF0">
    <property type="entry name" value="NAD KINASE"/>
    <property type="match status" value="1"/>
</dbReference>
<keyword evidence="8" id="KW-0963">Cytoplasm</keyword>
<comment type="catalytic activity">
    <reaction evidence="7 8">
        <text>NAD(+) + ATP = ADP + NADP(+) + H(+)</text>
        <dbReference type="Rhea" id="RHEA:18629"/>
        <dbReference type="ChEBI" id="CHEBI:15378"/>
        <dbReference type="ChEBI" id="CHEBI:30616"/>
        <dbReference type="ChEBI" id="CHEBI:57540"/>
        <dbReference type="ChEBI" id="CHEBI:58349"/>
        <dbReference type="ChEBI" id="CHEBI:456216"/>
        <dbReference type="EC" id="2.7.1.23"/>
    </reaction>
</comment>
<comment type="caution">
    <text evidence="9">The sequence shown here is derived from an EMBL/GenBank/DDBJ whole genome shotgun (WGS) entry which is preliminary data.</text>
</comment>
<keyword evidence="2 8" id="KW-0547">Nucleotide-binding</keyword>
<evidence type="ECO:0000256" key="6">
    <source>
        <dbReference type="ARBA" id="ARBA00023027"/>
    </source>
</evidence>
<feature type="binding site" evidence="8">
    <location>
        <position position="172"/>
    </location>
    <ligand>
        <name>NAD(+)</name>
        <dbReference type="ChEBI" id="CHEBI:57540"/>
    </ligand>
</feature>
<feature type="active site" description="Proton acceptor" evidence="8">
    <location>
        <position position="68"/>
    </location>
</feature>
<evidence type="ECO:0000256" key="2">
    <source>
        <dbReference type="ARBA" id="ARBA00022741"/>
    </source>
</evidence>
<dbReference type="GO" id="GO:0046872">
    <property type="term" value="F:metal ion binding"/>
    <property type="evidence" value="ECO:0007669"/>
    <property type="project" value="UniProtKB-UniRule"/>
</dbReference>
<feature type="binding site" evidence="8">
    <location>
        <begin position="68"/>
        <end position="69"/>
    </location>
    <ligand>
        <name>NAD(+)</name>
        <dbReference type="ChEBI" id="CHEBI:57540"/>
    </ligand>
</feature>
<accession>A0AAE3L261</accession>
<keyword evidence="5 8" id="KW-0521">NADP</keyword>
<comment type="similarity">
    <text evidence="8">Belongs to the NAD kinase family.</text>
</comment>
<dbReference type="InterPro" id="IPR002504">
    <property type="entry name" value="NADK"/>
</dbReference>
<dbReference type="Pfam" id="PF20143">
    <property type="entry name" value="NAD_kinase_C"/>
    <property type="match status" value="1"/>
</dbReference>
<dbReference type="GO" id="GO:0019674">
    <property type="term" value="P:NAD+ metabolic process"/>
    <property type="evidence" value="ECO:0007669"/>
    <property type="project" value="InterPro"/>
</dbReference>
<evidence type="ECO:0000313" key="10">
    <source>
        <dbReference type="Proteomes" id="UP001205748"/>
    </source>
</evidence>
<dbReference type="EMBL" id="JANKAS010000002">
    <property type="protein sequence ID" value="MCR1898004.1"/>
    <property type="molecule type" value="Genomic_DNA"/>
</dbReference>
<dbReference type="GO" id="GO:0006741">
    <property type="term" value="P:NADP+ biosynthetic process"/>
    <property type="evidence" value="ECO:0007669"/>
    <property type="project" value="UniProtKB-UniRule"/>
</dbReference>
<evidence type="ECO:0000256" key="7">
    <source>
        <dbReference type="ARBA" id="ARBA00047925"/>
    </source>
</evidence>
<dbReference type="AlphaFoldDB" id="A0AAE3L261"/>
<feature type="binding site" evidence="8">
    <location>
        <position position="153"/>
    </location>
    <ligand>
        <name>NAD(+)</name>
        <dbReference type="ChEBI" id="CHEBI:57540"/>
    </ligand>
</feature>
<dbReference type="GO" id="GO:0051287">
    <property type="term" value="F:NAD binding"/>
    <property type="evidence" value="ECO:0007669"/>
    <property type="project" value="UniProtKB-ARBA"/>
</dbReference>
<keyword evidence="3 8" id="KW-0418">Kinase</keyword>
<keyword evidence="10" id="KW-1185">Reference proteome</keyword>
<protein>
    <recommendedName>
        <fullName evidence="8">NAD kinase</fullName>
        <ecNumber evidence="8">2.7.1.23</ecNumber>
    </recommendedName>
    <alternativeName>
        <fullName evidence="8">ATP-dependent NAD kinase</fullName>
    </alternativeName>
</protein>
<proteinExistence type="inferred from homology"/>
<comment type="cofactor">
    <cofactor evidence="8">
        <name>a divalent metal cation</name>
        <dbReference type="ChEBI" id="CHEBI:60240"/>
    </cofactor>
</comment>
<dbReference type="Proteomes" id="UP001205748">
    <property type="component" value="Unassembled WGS sequence"/>
</dbReference>
<dbReference type="HAMAP" id="MF_00361">
    <property type="entry name" value="NAD_kinase"/>
    <property type="match status" value="1"/>
</dbReference>
<dbReference type="Gene3D" id="3.40.50.10330">
    <property type="entry name" value="Probable inorganic polyphosphate/atp-NAD kinase, domain 1"/>
    <property type="match status" value="1"/>
</dbReference>
<keyword evidence="4 8" id="KW-0067">ATP-binding</keyword>
<dbReference type="InterPro" id="IPR017438">
    <property type="entry name" value="ATP-NAD_kinase_N"/>
</dbReference>
<keyword evidence="6 8" id="KW-0520">NAD</keyword>
<dbReference type="GO" id="GO:0003951">
    <property type="term" value="F:NAD+ kinase activity"/>
    <property type="evidence" value="ECO:0007669"/>
    <property type="project" value="UniProtKB-UniRule"/>
</dbReference>
<evidence type="ECO:0000256" key="3">
    <source>
        <dbReference type="ARBA" id="ARBA00022777"/>
    </source>
</evidence>
<evidence type="ECO:0000256" key="1">
    <source>
        <dbReference type="ARBA" id="ARBA00022679"/>
    </source>
</evidence>
<dbReference type="InterPro" id="IPR017437">
    <property type="entry name" value="ATP-NAD_kinase_PpnK-typ_C"/>
</dbReference>
<dbReference type="RefSeq" id="WP_257529469.1">
    <property type="nucleotide sequence ID" value="NZ_JANKAS010000002.1"/>
</dbReference>
<organism evidence="9 10">
    <name type="scientific">Irregularibacter muris</name>
    <dbReference type="NCBI Taxonomy" id="1796619"/>
    <lineage>
        <taxon>Bacteria</taxon>
        <taxon>Bacillati</taxon>
        <taxon>Bacillota</taxon>
        <taxon>Clostridia</taxon>
        <taxon>Eubacteriales</taxon>
        <taxon>Eubacteriaceae</taxon>
        <taxon>Irregularibacter</taxon>
    </lineage>
</organism>
<comment type="function">
    <text evidence="8">Involved in the regulation of the intracellular balance of NAD and NADP, and is a key enzyme in the biosynthesis of NADP. Catalyzes specifically the phosphorylation on 2'-hydroxyl of the adenosine moiety of NAD to yield NADP.</text>
</comment>
<evidence type="ECO:0000256" key="8">
    <source>
        <dbReference type="HAMAP-Rule" id="MF_00361"/>
    </source>
</evidence>
<dbReference type="GO" id="GO:0005524">
    <property type="term" value="F:ATP binding"/>
    <property type="evidence" value="ECO:0007669"/>
    <property type="project" value="UniProtKB-KW"/>
</dbReference>
<dbReference type="PANTHER" id="PTHR20275">
    <property type="entry name" value="NAD KINASE"/>
    <property type="match status" value="1"/>
</dbReference>
<evidence type="ECO:0000256" key="5">
    <source>
        <dbReference type="ARBA" id="ARBA00022857"/>
    </source>
</evidence>
<dbReference type="InterPro" id="IPR016064">
    <property type="entry name" value="NAD/diacylglycerol_kinase_sf"/>
</dbReference>
<reference evidence="9" key="1">
    <citation type="submission" date="2022-07" db="EMBL/GenBank/DDBJ databases">
        <title>Enhanced cultured diversity of the mouse gut microbiota enables custom-made synthetic communities.</title>
        <authorList>
            <person name="Afrizal A."/>
        </authorList>
    </citation>
    <scope>NUCLEOTIDE SEQUENCE</scope>
    <source>
        <strain evidence="9">DSM 28593</strain>
    </source>
</reference>
<dbReference type="Pfam" id="PF01513">
    <property type="entry name" value="NAD_kinase"/>
    <property type="match status" value="1"/>
</dbReference>
<dbReference type="EC" id="2.7.1.23" evidence="8"/>
<evidence type="ECO:0000313" key="9">
    <source>
        <dbReference type="EMBL" id="MCR1898004.1"/>
    </source>
</evidence>
<feature type="binding site" evidence="8">
    <location>
        <begin position="183"/>
        <end position="188"/>
    </location>
    <ligand>
        <name>NAD(+)</name>
        <dbReference type="ChEBI" id="CHEBI:57540"/>
    </ligand>
</feature>
<feature type="binding site" evidence="8">
    <location>
        <position position="242"/>
    </location>
    <ligand>
        <name>NAD(+)</name>
        <dbReference type="ChEBI" id="CHEBI:57540"/>
    </ligand>
</feature>
<sequence length="291" mass="32867">MKRVGIIPNFTKDKNLDLTKKIIQWIEQHDGEVLLQKIDAEKIHRKDLAYKADEIYAYADFIIVLGGDGTLLGVSRRVGKNETPILGVNLGHLGFLTEVEIGDIYQALENIMADHYALEKRMMLEVAVFNNNKLVKTFFALNDVVITKGAFARIINLKTFIDNNYLDTYPADGLIISSPTGSTAYSLSAGGPIVDPKNSLLIITPICPHRLNARSVIISDREKIRVEIEDRKNDILLTIDGQEGYKLQDEDDIVVKKAEFSANFIRVNHRTFYDVLRNKLAERTVLHKDNV</sequence>